<reference evidence="3" key="1">
    <citation type="journal article" date="2023" name="Nat. Commun.">
        <title>Diploid and tetraploid genomes of Acorus and the evolution of monocots.</title>
        <authorList>
            <person name="Ma L."/>
            <person name="Liu K.W."/>
            <person name="Li Z."/>
            <person name="Hsiao Y.Y."/>
            <person name="Qi Y."/>
            <person name="Fu T."/>
            <person name="Tang G.D."/>
            <person name="Zhang D."/>
            <person name="Sun W.H."/>
            <person name="Liu D.K."/>
            <person name="Li Y."/>
            <person name="Chen G.Z."/>
            <person name="Liu X.D."/>
            <person name="Liao X.Y."/>
            <person name="Jiang Y.T."/>
            <person name="Yu X."/>
            <person name="Hao Y."/>
            <person name="Huang J."/>
            <person name="Zhao X.W."/>
            <person name="Ke S."/>
            <person name="Chen Y.Y."/>
            <person name="Wu W.L."/>
            <person name="Hsu J.L."/>
            <person name="Lin Y.F."/>
            <person name="Huang M.D."/>
            <person name="Li C.Y."/>
            <person name="Huang L."/>
            <person name="Wang Z.W."/>
            <person name="Zhao X."/>
            <person name="Zhong W.Y."/>
            <person name="Peng D.H."/>
            <person name="Ahmad S."/>
            <person name="Lan S."/>
            <person name="Zhang J.S."/>
            <person name="Tsai W.C."/>
            <person name="Van de Peer Y."/>
            <person name="Liu Z.J."/>
        </authorList>
    </citation>
    <scope>NUCLEOTIDE SEQUENCE</scope>
    <source>
        <strain evidence="3">CP</strain>
    </source>
</reference>
<gene>
    <name evidence="3" type="ORF">QJS10_CPB15g01699</name>
</gene>
<proteinExistence type="predicted"/>
<accession>A0AAV9D5P1</accession>
<dbReference type="AlphaFoldDB" id="A0AAV9D5P1"/>
<sequence length="263" mass="29073">MSILARRVAASEGAYFFQESKHLVHRLSQTLPPSPPLPIDVPSQTESKADVLPEILRHSIPLSTTTHSSSSSSSFNHSKWVIDSGKAVSSRSLDASNPLRAYVSLPQVTFGPRRWQLPDGHHSVTPSTANDLRRNDSYSHVDPEKLRAAAVGLSQIGKAFAVATMIVFGGATLVSVLIASKLQLQNIDDIQSKGRDALQPRFQMIREKMDPIRSWAEKTSLKWRVEGEKELKEKPLLKEFSRRLGGSLGGQRADDRRNTFGGR</sequence>
<dbReference type="Proteomes" id="UP001180020">
    <property type="component" value="Unassembled WGS sequence"/>
</dbReference>
<keyword evidence="2" id="KW-1133">Transmembrane helix</keyword>
<comment type="caution">
    <text evidence="3">The sequence shown here is derived from an EMBL/GenBank/DDBJ whole genome shotgun (WGS) entry which is preliminary data.</text>
</comment>
<keyword evidence="2" id="KW-0812">Transmembrane</keyword>
<dbReference type="PANTHER" id="PTHR36704:SF1">
    <property type="entry name" value="OS06G0239700 PROTEIN"/>
    <property type="match status" value="1"/>
</dbReference>
<keyword evidence="4" id="KW-1185">Reference proteome</keyword>
<feature type="region of interest" description="Disordered" evidence="1">
    <location>
        <begin position="242"/>
        <end position="263"/>
    </location>
</feature>
<protein>
    <submittedName>
        <fullName evidence="3">Uncharacterized protein</fullName>
    </submittedName>
</protein>
<evidence type="ECO:0000313" key="3">
    <source>
        <dbReference type="EMBL" id="KAK1296251.1"/>
    </source>
</evidence>
<dbReference type="EMBL" id="JAUJYO010000015">
    <property type="protein sequence ID" value="KAK1296251.1"/>
    <property type="molecule type" value="Genomic_DNA"/>
</dbReference>
<dbReference type="PANTHER" id="PTHR36704">
    <property type="entry name" value="PROTEIN, PUTATIVE-RELATED"/>
    <property type="match status" value="1"/>
</dbReference>
<evidence type="ECO:0000313" key="4">
    <source>
        <dbReference type="Proteomes" id="UP001180020"/>
    </source>
</evidence>
<evidence type="ECO:0000256" key="1">
    <source>
        <dbReference type="SAM" id="MobiDB-lite"/>
    </source>
</evidence>
<feature type="compositionally biased region" description="Basic and acidic residues" evidence="1">
    <location>
        <begin position="252"/>
        <end position="263"/>
    </location>
</feature>
<feature type="region of interest" description="Disordered" evidence="1">
    <location>
        <begin position="116"/>
        <end position="136"/>
    </location>
</feature>
<feature type="transmembrane region" description="Helical" evidence="2">
    <location>
        <begin position="159"/>
        <end position="179"/>
    </location>
</feature>
<keyword evidence="2" id="KW-0472">Membrane</keyword>
<organism evidence="3 4">
    <name type="scientific">Acorus calamus</name>
    <name type="common">Sweet flag</name>
    <dbReference type="NCBI Taxonomy" id="4465"/>
    <lineage>
        <taxon>Eukaryota</taxon>
        <taxon>Viridiplantae</taxon>
        <taxon>Streptophyta</taxon>
        <taxon>Embryophyta</taxon>
        <taxon>Tracheophyta</taxon>
        <taxon>Spermatophyta</taxon>
        <taxon>Magnoliopsida</taxon>
        <taxon>Liliopsida</taxon>
        <taxon>Acoraceae</taxon>
        <taxon>Acorus</taxon>
    </lineage>
</organism>
<reference evidence="3" key="2">
    <citation type="submission" date="2023-06" db="EMBL/GenBank/DDBJ databases">
        <authorList>
            <person name="Ma L."/>
            <person name="Liu K.-W."/>
            <person name="Li Z."/>
            <person name="Hsiao Y.-Y."/>
            <person name="Qi Y."/>
            <person name="Fu T."/>
            <person name="Tang G."/>
            <person name="Zhang D."/>
            <person name="Sun W.-H."/>
            <person name="Liu D.-K."/>
            <person name="Li Y."/>
            <person name="Chen G.-Z."/>
            <person name="Liu X.-D."/>
            <person name="Liao X.-Y."/>
            <person name="Jiang Y.-T."/>
            <person name="Yu X."/>
            <person name="Hao Y."/>
            <person name="Huang J."/>
            <person name="Zhao X.-W."/>
            <person name="Ke S."/>
            <person name="Chen Y.-Y."/>
            <person name="Wu W.-L."/>
            <person name="Hsu J.-L."/>
            <person name="Lin Y.-F."/>
            <person name="Huang M.-D."/>
            <person name="Li C.-Y."/>
            <person name="Huang L."/>
            <person name="Wang Z.-W."/>
            <person name="Zhao X."/>
            <person name="Zhong W.-Y."/>
            <person name="Peng D.-H."/>
            <person name="Ahmad S."/>
            <person name="Lan S."/>
            <person name="Zhang J.-S."/>
            <person name="Tsai W.-C."/>
            <person name="Van De Peer Y."/>
            <person name="Liu Z.-J."/>
        </authorList>
    </citation>
    <scope>NUCLEOTIDE SEQUENCE</scope>
    <source>
        <strain evidence="3">CP</strain>
        <tissue evidence="3">Leaves</tissue>
    </source>
</reference>
<name>A0AAV9D5P1_ACOCL</name>
<evidence type="ECO:0000256" key="2">
    <source>
        <dbReference type="SAM" id="Phobius"/>
    </source>
</evidence>